<protein>
    <submittedName>
        <fullName evidence="2">Uncharacterized protein</fullName>
    </submittedName>
</protein>
<dbReference type="AlphaFoldDB" id="A0A0E3WBU0"/>
<reference evidence="2 3" key="1">
    <citation type="submission" date="2015-03" db="EMBL/GenBank/DDBJ databases">
        <authorList>
            <person name="Urmite Genomes"/>
        </authorList>
    </citation>
    <scope>NUCLEOTIDE SEQUENCE [LARGE SCALE GENOMIC DNA]</scope>
    <source>
        <strain evidence="2 3">CSUR P1491</strain>
    </source>
</reference>
<dbReference type="STRING" id="141349.BN1232_01754"/>
<evidence type="ECO:0000256" key="1">
    <source>
        <dbReference type="SAM" id="MobiDB-lite"/>
    </source>
</evidence>
<feature type="compositionally biased region" description="Polar residues" evidence="1">
    <location>
        <begin position="34"/>
        <end position="47"/>
    </location>
</feature>
<organism evidence="2 3">
    <name type="scientific">Mycobacterium lentiflavum</name>
    <dbReference type="NCBI Taxonomy" id="141349"/>
    <lineage>
        <taxon>Bacteria</taxon>
        <taxon>Bacillati</taxon>
        <taxon>Actinomycetota</taxon>
        <taxon>Actinomycetes</taxon>
        <taxon>Mycobacteriales</taxon>
        <taxon>Mycobacteriaceae</taxon>
        <taxon>Mycobacterium</taxon>
        <taxon>Mycobacterium simiae complex</taxon>
    </lineage>
</organism>
<gene>
    <name evidence="2" type="ORF">BN1232_01754</name>
</gene>
<proteinExistence type="predicted"/>
<name>A0A0E3WBU0_MYCLN</name>
<evidence type="ECO:0000313" key="2">
    <source>
        <dbReference type="EMBL" id="CQD09620.1"/>
    </source>
</evidence>
<sequence>MLSAMCEVSAMIPITFGLAGYALVSRDGAKPDRSITQQRPTTTGYAE</sequence>
<dbReference type="EMBL" id="CTEE01000001">
    <property type="protein sequence ID" value="CQD09620.1"/>
    <property type="molecule type" value="Genomic_DNA"/>
</dbReference>
<evidence type="ECO:0000313" key="3">
    <source>
        <dbReference type="Proteomes" id="UP000199251"/>
    </source>
</evidence>
<accession>A0A0E3WBU0</accession>
<feature type="region of interest" description="Disordered" evidence="1">
    <location>
        <begin position="28"/>
        <end position="47"/>
    </location>
</feature>
<dbReference type="Proteomes" id="UP000199251">
    <property type="component" value="Unassembled WGS sequence"/>
</dbReference>